<feature type="domain" description="Beta-Casp" evidence="3">
    <location>
        <begin position="242"/>
        <end position="370"/>
    </location>
</feature>
<dbReference type="GO" id="GO:0004521">
    <property type="term" value="F:RNA endonuclease activity"/>
    <property type="evidence" value="ECO:0007669"/>
    <property type="project" value="TreeGrafter"/>
</dbReference>
<proteinExistence type="predicted"/>
<evidence type="ECO:0000259" key="3">
    <source>
        <dbReference type="SMART" id="SM01027"/>
    </source>
</evidence>
<dbReference type="Pfam" id="PF07521">
    <property type="entry name" value="RMMBL"/>
    <property type="match status" value="1"/>
</dbReference>
<dbReference type="SUPFAM" id="SSF56281">
    <property type="entry name" value="Metallo-hydrolase/oxidoreductase"/>
    <property type="match status" value="1"/>
</dbReference>
<dbReference type="InterPro" id="IPR011108">
    <property type="entry name" value="RMMBL"/>
</dbReference>
<reference evidence="4 5" key="1">
    <citation type="journal article" date="2015" name="Nature">
        <title>rRNA introns, odd ribosomes, and small enigmatic genomes across a large radiation of phyla.</title>
        <authorList>
            <person name="Brown C.T."/>
            <person name="Hug L.A."/>
            <person name="Thomas B.C."/>
            <person name="Sharon I."/>
            <person name="Castelle C.J."/>
            <person name="Singh A."/>
            <person name="Wilkins M.J."/>
            <person name="Williams K.H."/>
            <person name="Banfield J.F."/>
        </authorList>
    </citation>
    <scope>NUCLEOTIDE SEQUENCE [LARGE SCALE GENOMIC DNA]</scope>
</reference>
<keyword evidence="1" id="KW-0378">Hydrolase</keyword>
<evidence type="ECO:0000259" key="2">
    <source>
        <dbReference type="SMART" id="SM00849"/>
    </source>
</evidence>
<protein>
    <recommendedName>
        <fullName evidence="6">RNA-metabolising metallo-beta-lactamase</fullName>
    </recommendedName>
</protein>
<dbReference type="Gene3D" id="3.40.50.10890">
    <property type="match status" value="1"/>
</dbReference>
<dbReference type="InterPro" id="IPR036866">
    <property type="entry name" value="RibonucZ/Hydroxyglut_hydro"/>
</dbReference>
<dbReference type="SMART" id="SM01027">
    <property type="entry name" value="Beta-Casp"/>
    <property type="match status" value="1"/>
</dbReference>
<dbReference type="Pfam" id="PF16661">
    <property type="entry name" value="Lactamase_B_6"/>
    <property type="match status" value="1"/>
</dbReference>
<dbReference type="Pfam" id="PF10996">
    <property type="entry name" value="Beta-Casp"/>
    <property type="match status" value="1"/>
</dbReference>
<accession>A0A0G0WXU3</accession>
<dbReference type="EMBL" id="LCAK01000001">
    <property type="protein sequence ID" value="KKR89225.1"/>
    <property type="molecule type" value="Genomic_DNA"/>
</dbReference>
<dbReference type="InterPro" id="IPR001279">
    <property type="entry name" value="Metallo-B-lactamas"/>
</dbReference>
<feature type="domain" description="Metallo-beta-lactamase" evidence="2">
    <location>
        <begin position="13"/>
        <end position="230"/>
    </location>
</feature>
<organism evidence="4 5">
    <name type="scientific">Candidatus Wolfebacteria bacterium GW2011_GWB1_41_12</name>
    <dbReference type="NCBI Taxonomy" id="1619006"/>
    <lineage>
        <taxon>Bacteria</taxon>
        <taxon>Candidatus Wolfeibacteriota</taxon>
    </lineage>
</organism>
<dbReference type="PATRIC" id="fig|1619006.3.peg.133"/>
<dbReference type="InterPro" id="IPR022712">
    <property type="entry name" value="Beta_Casp"/>
</dbReference>
<dbReference type="InterPro" id="IPR050698">
    <property type="entry name" value="MBL"/>
</dbReference>
<gene>
    <name evidence="4" type="ORF">UU38_C0001G0127</name>
</gene>
<dbReference type="PANTHER" id="PTHR11203:SF37">
    <property type="entry name" value="INTEGRATOR COMPLEX SUBUNIT 11"/>
    <property type="match status" value="1"/>
</dbReference>
<comment type="caution">
    <text evidence="4">The sequence shown here is derived from an EMBL/GenBank/DDBJ whole genome shotgun (WGS) entry which is preliminary data.</text>
</comment>
<evidence type="ECO:0000313" key="5">
    <source>
        <dbReference type="Proteomes" id="UP000033918"/>
    </source>
</evidence>
<evidence type="ECO:0000313" key="4">
    <source>
        <dbReference type="EMBL" id="KKR89225.1"/>
    </source>
</evidence>
<evidence type="ECO:0008006" key="6">
    <source>
        <dbReference type="Google" id="ProtNLM"/>
    </source>
</evidence>
<dbReference type="AlphaFoldDB" id="A0A0G0WXU3"/>
<dbReference type="Proteomes" id="UP000033918">
    <property type="component" value="Unassembled WGS sequence"/>
</dbReference>
<evidence type="ECO:0000256" key="1">
    <source>
        <dbReference type="ARBA" id="ARBA00022801"/>
    </source>
</evidence>
<dbReference type="GO" id="GO:0016787">
    <property type="term" value="F:hydrolase activity"/>
    <property type="evidence" value="ECO:0007669"/>
    <property type="project" value="UniProtKB-KW"/>
</dbReference>
<sequence length="455" mass="50879">MKLTFYGAARTVTGANYLLESENAKILIDCGLFQGSSFCERHNFEPFPYDPKIIDAVLITHAHIDHTGRLPKLYKDGFRGEIFSTAPTKNFAEHLLIDSEHLLNKEAEEKKMPALYSLEDINKTMELWKTIRYRQKFRIGSAQGGIEIEFFDAGHILGSSFIVVAVDGKKIAFSGDLGNVATPIVRDTENLPAVDYAVIESTYGNRVHEDLERRKDILEDVIEDTIEAGGTLMIPAFAMERTQDLLYELNELVENGRIPRVPIFIDSPLAIKLTAIYKKYSQDSDYFDKESLALMRKGDAIFDFPGLKFSLTTEQSKEINGVPPPKIIIAGSGMSQGGRILHHEFRYLPDHKSAILFIGYQSKDSLGRRILDGEKKVKIFGEEVSVNCRKENIGGYSAHADSLKLLKWLRSAEKSLKKVFVVQGEEDQSLPLAGKIMDDLAVEAIVPSMGDAVVL</sequence>
<dbReference type="Gene3D" id="3.60.15.10">
    <property type="entry name" value="Ribonuclease Z/Hydroxyacylglutathione hydrolase-like"/>
    <property type="match status" value="1"/>
</dbReference>
<name>A0A0G0WXU3_9BACT</name>
<dbReference type="SMART" id="SM00849">
    <property type="entry name" value="Lactamase_B"/>
    <property type="match status" value="1"/>
</dbReference>
<dbReference type="PANTHER" id="PTHR11203">
    <property type="entry name" value="CLEAVAGE AND POLYADENYLATION SPECIFICITY FACTOR FAMILY MEMBER"/>
    <property type="match status" value="1"/>
</dbReference>
<dbReference type="CDD" id="cd16295">
    <property type="entry name" value="TTHA0252-CPSF-like_MBL-fold"/>
    <property type="match status" value="1"/>
</dbReference>